<dbReference type="Pfam" id="PF13503">
    <property type="entry name" value="DUF4123"/>
    <property type="match status" value="1"/>
</dbReference>
<gene>
    <name evidence="2" type="ORF">LMG29739_01300</name>
</gene>
<keyword evidence="3" id="KW-1185">Reference proteome</keyword>
<evidence type="ECO:0000259" key="1">
    <source>
        <dbReference type="Pfam" id="PF13503"/>
    </source>
</evidence>
<dbReference type="InterPro" id="IPR025391">
    <property type="entry name" value="DUF4123"/>
</dbReference>
<evidence type="ECO:0000313" key="2">
    <source>
        <dbReference type="EMBL" id="CAB3751502.1"/>
    </source>
</evidence>
<evidence type="ECO:0000313" key="3">
    <source>
        <dbReference type="Proteomes" id="UP000494329"/>
    </source>
</evidence>
<accession>A0A6J5DEA9</accession>
<proteinExistence type="predicted"/>
<organism evidence="2 3">
    <name type="scientific">Paraburkholderia solisilvae</name>
    <dbReference type="NCBI Taxonomy" id="624376"/>
    <lineage>
        <taxon>Bacteria</taxon>
        <taxon>Pseudomonadati</taxon>
        <taxon>Pseudomonadota</taxon>
        <taxon>Betaproteobacteria</taxon>
        <taxon>Burkholderiales</taxon>
        <taxon>Burkholderiaceae</taxon>
        <taxon>Paraburkholderia</taxon>
    </lineage>
</organism>
<protein>
    <recommendedName>
        <fullName evidence="1">DUF4123 domain-containing protein</fullName>
    </recommendedName>
</protein>
<sequence length="290" mass="33677">MNATTLSAPWSDSHAPMFDFALINAAQTDRSYWEDLAPTPVVPELFREQPELFPALVAIHALDRDMRSAMARRASAWEQDSGTPYFMALLDAPVAASQLAAHLTRRMVVRRPDGQEDVLRFHDPFVFRHLRWLLTSEQMDSLLGPVERWRWREPSGVWHVHPRSATQPSLRPLRLSPEQWPTLVRVADINRALSQLARLTPSLPDDADTARELDRHLDEAWQRYRMNDRQDRVLYAMQAVRFHRQIHRHPILRERLRLIADGQLSFTGACAELNDAMLYRMAQDLEQTHL</sequence>
<dbReference type="RefSeq" id="WP_175110049.1">
    <property type="nucleotide sequence ID" value="NZ_CADIKF010000007.1"/>
</dbReference>
<reference evidence="2 3" key="1">
    <citation type="submission" date="2020-04" db="EMBL/GenBank/DDBJ databases">
        <authorList>
            <person name="De Canck E."/>
        </authorList>
    </citation>
    <scope>NUCLEOTIDE SEQUENCE [LARGE SCALE GENOMIC DNA]</scope>
    <source>
        <strain evidence="2 3">LMG 29739</strain>
    </source>
</reference>
<name>A0A6J5DEA9_9BURK</name>
<dbReference type="Proteomes" id="UP000494329">
    <property type="component" value="Unassembled WGS sequence"/>
</dbReference>
<dbReference type="EMBL" id="CADIKF010000007">
    <property type="protein sequence ID" value="CAB3751502.1"/>
    <property type="molecule type" value="Genomic_DNA"/>
</dbReference>
<dbReference type="AlphaFoldDB" id="A0A6J5DEA9"/>
<feature type="domain" description="DUF4123" evidence="1">
    <location>
        <begin position="21"/>
        <end position="139"/>
    </location>
</feature>